<dbReference type="InterPro" id="IPR000792">
    <property type="entry name" value="Tscrpt_reg_LuxR_C"/>
</dbReference>
<organism evidence="8 9">
    <name type="scientific">Blastococcus jejuensis</name>
    <dbReference type="NCBI Taxonomy" id="351224"/>
    <lineage>
        <taxon>Bacteria</taxon>
        <taxon>Bacillati</taxon>
        <taxon>Actinomycetota</taxon>
        <taxon>Actinomycetes</taxon>
        <taxon>Geodermatophilales</taxon>
        <taxon>Geodermatophilaceae</taxon>
        <taxon>Blastococcus</taxon>
    </lineage>
</organism>
<feature type="modified residue" description="4-aspartylphosphate" evidence="5">
    <location>
        <position position="56"/>
    </location>
</feature>
<dbReference type="RefSeq" id="WP_344691136.1">
    <property type="nucleotide sequence ID" value="NZ_BAAAVV010000018.1"/>
</dbReference>
<dbReference type="PROSITE" id="PS50110">
    <property type="entry name" value="RESPONSE_REGULATORY"/>
    <property type="match status" value="1"/>
</dbReference>
<dbReference type="CDD" id="cd17535">
    <property type="entry name" value="REC_NarL-like"/>
    <property type="match status" value="1"/>
</dbReference>
<keyword evidence="9" id="KW-1185">Reference proteome</keyword>
<keyword evidence="3" id="KW-0238">DNA-binding</keyword>
<dbReference type="Pfam" id="PF00072">
    <property type="entry name" value="Response_reg"/>
    <property type="match status" value="1"/>
</dbReference>
<accession>A0ABP6PNR8</accession>
<dbReference type="PANTHER" id="PTHR43214:SF24">
    <property type="entry name" value="TRANSCRIPTIONAL REGULATORY PROTEIN NARL-RELATED"/>
    <property type="match status" value="1"/>
</dbReference>
<dbReference type="InterPro" id="IPR016032">
    <property type="entry name" value="Sig_transdc_resp-reg_C-effctor"/>
</dbReference>
<dbReference type="PROSITE" id="PS50043">
    <property type="entry name" value="HTH_LUXR_2"/>
    <property type="match status" value="1"/>
</dbReference>
<protein>
    <submittedName>
        <fullName evidence="8">Response regulator transcription factor</fullName>
    </submittedName>
</protein>
<reference evidence="9" key="1">
    <citation type="journal article" date="2019" name="Int. J. Syst. Evol. Microbiol.">
        <title>The Global Catalogue of Microorganisms (GCM) 10K type strain sequencing project: providing services to taxonomists for standard genome sequencing and annotation.</title>
        <authorList>
            <consortium name="The Broad Institute Genomics Platform"/>
            <consortium name="The Broad Institute Genome Sequencing Center for Infectious Disease"/>
            <person name="Wu L."/>
            <person name="Ma J."/>
        </authorList>
    </citation>
    <scope>NUCLEOTIDE SEQUENCE [LARGE SCALE GENOMIC DNA]</scope>
    <source>
        <strain evidence="9">JCM 15614</strain>
    </source>
</reference>
<gene>
    <name evidence="8" type="ORF">GCM10010531_42620</name>
</gene>
<dbReference type="InterPro" id="IPR001789">
    <property type="entry name" value="Sig_transdc_resp-reg_receiver"/>
</dbReference>
<dbReference type="InterPro" id="IPR058245">
    <property type="entry name" value="NreC/VraR/RcsB-like_REC"/>
</dbReference>
<dbReference type="PROSITE" id="PS00622">
    <property type="entry name" value="HTH_LUXR_1"/>
    <property type="match status" value="1"/>
</dbReference>
<evidence type="ECO:0000256" key="3">
    <source>
        <dbReference type="ARBA" id="ARBA00023125"/>
    </source>
</evidence>
<evidence type="ECO:0000259" key="6">
    <source>
        <dbReference type="PROSITE" id="PS50043"/>
    </source>
</evidence>
<evidence type="ECO:0000313" key="8">
    <source>
        <dbReference type="EMBL" id="GAA3183852.1"/>
    </source>
</evidence>
<keyword evidence="1 5" id="KW-0597">Phosphoprotein</keyword>
<feature type="domain" description="Response regulatory" evidence="7">
    <location>
        <begin position="5"/>
        <end position="121"/>
    </location>
</feature>
<evidence type="ECO:0000256" key="4">
    <source>
        <dbReference type="ARBA" id="ARBA00023163"/>
    </source>
</evidence>
<dbReference type="SUPFAM" id="SSF52172">
    <property type="entry name" value="CheY-like"/>
    <property type="match status" value="1"/>
</dbReference>
<dbReference type="InterPro" id="IPR011006">
    <property type="entry name" value="CheY-like_superfamily"/>
</dbReference>
<evidence type="ECO:0000313" key="9">
    <source>
        <dbReference type="Proteomes" id="UP001499924"/>
    </source>
</evidence>
<evidence type="ECO:0000256" key="1">
    <source>
        <dbReference type="ARBA" id="ARBA00022553"/>
    </source>
</evidence>
<feature type="domain" description="HTH luxR-type" evidence="6">
    <location>
        <begin position="145"/>
        <end position="210"/>
    </location>
</feature>
<dbReference type="Proteomes" id="UP001499924">
    <property type="component" value="Unassembled WGS sequence"/>
</dbReference>
<keyword evidence="4" id="KW-0804">Transcription</keyword>
<comment type="caution">
    <text evidence="8">The sequence shown here is derived from an EMBL/GenBank/DDBJ whole genome shotgun (WGS) entry which is preliminary data.</text>
</comment>
<dbReference type="Pfam" id="PF00196">
    <property type="entry name" value="GerE"/>
    <property type="match status" value="1"/>
</dbReference>
<sequence length="213" mass="22669">MEPLRVLVVEDHPLFRKGVVALLGSVAEFSVAGVAASGEEAIARAAELRPDVVLMDLQLPGISGIEATRTIVTADPDVRVLVLSLFEDDDSVFLALRAGARGYVLKDADEDELTGAVRAVARGEAIFSRAVAGRVLAFFAAPRPEPEAFPELTAREREILSLIAAGHPNPSIARKLFLSPKTVANYVSAIFAKLQVADRAEAMIRAREAGLGT</sequence>
<dbReference type="SMART" id="SM00448">
    <property type="entry name" value="REC"/>
    <property type="match status" value="1"/>
</dbReference>
<dbReference type="CDD" id="cd06170">
    <property type="entry name" value="LuxR_C_like"/>
    <property type="match status" value="1"/>
</dbReference>
<name>A0ABP6PNR8_9ACTN</name>
<proteinExistence type="predicted"/>
<evidence type="ECO:0000256" key="2">
    <source>
        <dbReference type="ARBA" id="ARBA00023015"/>
    </source>
</evidence>
<dbReference type="PANTHER" id="PTHR43214">
    <property type="entry name" value="TWO-COMPONENT RESPONSE REGULATOR"/>
    <property type="match status" value="1"/>
</dbReference>
<keyword evidence="2" id="KW-0805">Transcription regulation</keyword>
<evidence type="ECO:0000259" key="7">
    <source>
        <dbReference type="PROSITE" id="PS50110"/>
    </source>
</evidence>
<dbReference type="EMBL" id="BAAAVV010000018">
    <property type="protein sequence ID" value="GAA3183852.1"/>
    <property type="molecule type" value="Genomic_DNA"/>
</dbReference>
<dbReference type="SUPFAM" id="SSF46894">
    <property type="entry name" value="C-terminal effector domain of the bipartite response regulators"/>
    <property type="match status" value="1"/>
</dbReference>
<dbReference type="Gene3D" id="3.40.50.2300">
    <property type="match status" value="1"/>
</dbReference>
<dbReference type="SMART" id="SM00421">
    <property type="entry name" value="HTH_LUXR"/>
    <property type="match status" value="1"/>
</dbReference>
<dbReference type="InterPro" id="IPR039420">
    <property type="entry name" value="WalR-like"/>
</dbReference>
<evidence type="ECO:0000256" key="5">
    <source>
        <dbReference type="PROSITE-ProRule" id="PRU00169"/>
    </source>
</evidence>
<dbReference type="PRINTS" id="PR00038">
    <property type="entry name" value="HTHLUXR"/>
</dbReference>